<proteinExistence type="predicted"/>
<gene>
    <name evidence="2" type="ORF">ACFOMD_17575</name>
</gene>
<reference evidence="3" key="1">
    <citation type="journal article" date="2019" name="Int. J. Syst. Evol. Microbiol.">
        <title>The Global Catalogue of Microorganisms (GCM) 10K type strain sequencing project: providing services to taxonomists for standard genome sequencing and annotation.</title>
        <authorList>
            <consortium name="The Broad Institute Genomics Platform"/>
            <consortium name="The Broad Institute Genome Sequencing Center for Infectious Disease"/>
            <person name="Wu L."/>
            <person name="Ma J."/>
        </authorList>
    </citation>
    <scope>NUCLEOTIDE SEQUENCE [LARGE SCALE GENOMIC DNA]</scope>
    <source>
        <strain evidence="3">KCTC 42644</strain>
    </source>
</reference>
<sequence>MAFEPFGYRFVVDSTMSRADAKIAISARLVGWFDVKDGARGWIAGPYICLWRQVTSGGPMVVAKISGTATGTSVRGRAGSNLNGLLIVPFLAAFVIFMVIEALLEGERPDGVSLIFFFVMGPFLLWMAHKDRRAADPLVRFLRDTLSGEASPRFRKSRPQAIATGEISRSLTMDVNGDRSDKAADAAAVQEALARLETDDFLILSAADEDYVQTLATEDGFIFEKREGSPPQQYKALWRDGASAARETLTVDEILLALLAYALETPMPEPLGWEPIDT</sequence>
<protein>
    <submittedName>
        <fullName evidence="2">Uncharacterized protein</fullName>
    </submittedName>
</protein>
<dbReference type="EMBL" id="JBHRXV010000014">
    <property type="protein sequence ID" value="MFC3714382.1"/>
    <property type="molecule type" value="Genomic_DNA"/>
</dbReference>
<feature type="transmembrane region" description="Helical" evidence="1">
    <location>
        <begin position="82"/>
        <end position="100"/>
    </location>
</feature>
<keyword evidence="1" id="KW-0472">Membrane</keyword>
<keyword evidence="1" id="KW-1133">Transmembrane helix</keyword>
<name>A0ABV7XHD6_9SPHN</name>
<keyword evidence="1" id="KW-0812">Transmembrane</keyword>
<organism evidence="2 3">
    <name type="scientific">Sphingoaurantiacus capsulatus</name>
    <dbReference type="NCBI Taxonomy" id="1771310"/>
    <lineage>
        <taxon>Bacteria</taxon>
        <taxon>Pseudomonadati</taxon>
        <taxon>Pseudomonadota</taxon>
        <taxon>Alphaproteobacteria</taxon>
        <taxon>Sphingomonadales</taxon>
        <taxon>Sphingosinicellaceae</taxon>
        <taxon>Sphingoaurantiacus</taxon>
    </lineage>
</organism>
<comment type="caution">
    <text evidence="2">The sequence shown here is derived from an EMBL/GenBank/DDBJ whole genome shotgun (WGS) entry which is preliminary data.</text>
</comment>
<feature type="transmembrane region" description="Helical" evidence="1">
    <location>
        <begin position="112"/>
        <end position="128"/>
    </location>
</feature>
<evidence type="ECO:0000256" key="1">
    <source>
        <dbReference type="SAM" id="Phobius"/>
    </source>
</evidence>
<accession>A0ABV7XHD6</accession>
<keyword evidence="3" id="KW-1185">Reference proteome</keyword>
<evidence type="ECO:0000313" key="2">
    <source>
        <dbReference type="EMBL" id="MFC3714382.1"/>
    </source>
</evidence>
<dbReference type="RefSeq" id="WP_380863871.1">
    <property type="nucleotide sequence ID" value="NZ_JBHRXV010000014.1"/>
</dbReference>
<evidence type="ECO:0000313" key="3">
    <source>
        <dbReference type="Proteomes" id="UP001595615"/>
    </source>
</evidence>
<dbReference type="Proteomes" id="UP001595615">
    <property type="component" value="Unassembled WGS sequence"/>
</dbReference>